<reference evidence="4" key="1">
    <citation type="submission" date="2025-08" db="UniProtKB">
        <authorList>
            <consortium name="RefSeq"/>
        </authorList>
    </citation>
    <scope>IDENTIFICATION</scope>
</reference>
<gene>
    <name evidence="4" type="primary">LOC106012647</name>
</gene>
<feature type="compositionally biased region" description="Basic and acidic residues" evidence="2">
    <location>
        <begin position="33"/>
        <end position="54"/>
    </location>
</feature>
<dbReference type="GeneID" id="106012647"/>
<organism evidence="3 4">
    <name type="scientific">Aplysia californica</name>
    <name type="common">California sea hare</name>
    <dbReference type="NCBI Taxonomy" id="6500"/>
    <lineage>
        <taxon>Eukaryota</taxon>
        <taxon>Metazoa</taxon>
        <taxon>Spiralia</taxon>
        <taxon>Lophotrochozoa</taxon>
        <taxon>Mollusca</taxon>
        <taxon>Gastropoda</taxon>
        <taxon>Heterobranchia</taxon>
        <taxon>Euthyneura</taxon>
        <taxon>Tectipleura</taxon>
        <taxon>Aplysiida</taxon>
        <taxon>Aplysioidea</taxon>
        <taxon>Aplysiidae</taxon>
        <taxon>Aplysia</taxon>
    </lineage>
</organism>
<dbReference type="Proteomes" id="UP000694888">
    <property type="component" value="Unplaced"/>
</dbReference>
<evidence type="ECO:0000313" key="4">
    <source>
        <dbReference type="RefSeq" id="XP_012941641.1"/>
    </source>
</evidence>
<accession>A0ABM1A6A6</accession>
<feature type="compositionally biased region" description="Basic and acidic residues" evidence="2">
    <location>
        <begin position="1"/>
        <end position="10"/>
    </location>
</feature>
<feature type="compositionally biased region" description="Polar residues" evidence="2">
    <location>
        <begin position="126"/>
        <end position="142"/>
    </location>
</feature>
<sequence>MEREELERNEQSMNPVHMMPEQNGIMSAQQELNRIDEQFQRERAERERKEEEEKRRKRDEEEEAARRQKEEEEERKGPPPSLAPRPYGNKTVSALQSSSSTGIYVNFGNSTADQIKQRLQVPPPSGNMTVSPPNTGLTSTGPFSPANDGFDDDDSFISDLPGDDRPRLPQSYYPGLLGSNPGMYRPHDPLDDDALSYTSTEFEDPVQSSAAYGRDRDVLSNISINDPSSLLKVQEYVRDTRRQLEQERNQRAVLDNKLKLSSKEKAELSKKLDSLTQHKSELEQSKLDLEAKIRSLEYGMTEEEEKRKNAEILLSKTKDQLARREEQYAR</sequence>
<keyword evidence="3" id="KW-1185">Reference proteome</keyword>
<evidence type="ECO:0000256" key="2">
    <source>
        <dbReference type="SAM" id="MobiDB-lite"/>
    </source>
</evidence>
<proteinExistence type="predicted"/>
<feature type="region of interest" description="Disordered" evidence="2">
    <location>
        <begin position="1"/>
        <end position="97"/>
    </location>
</feature>
<evidence type="ECO:0000313" key="3">
    <source>
        <dbReference type="Proteomes" id="UP000694888"/>
    </source>
</evidence>
<keyword evidence="1" id="KW-0175">Coiled coil</keyword>
<feature type="coiled-coil region" evidence="1">
    <location>
        <begin position="230"/>
        <end position="327"/>
    </location>
</feature>
<evidence type="ECO:0000256" key="1">
    <source>
        <dbReference type="SAM" id="Coils"/>
    </source>
</evidence>
<feature type="compositionally biased region" description="Basic and acidic residues" evidence="2">
    <location>
        <begin position="64"/>
        <end position="77"/>
    </location>
</feature>
<feature type="region of interest" description="Disordered" evidence="2">
    <location>
        <begin position="115"/>
        <end position="195"/>
    </location>
</feature>
<protein>
    <submittedName>
        <fullName evidence="4">Ankyrin repeat domain-containing protein 26</fullName>
    </submittedName>
</protein>
<dbReference type="RefSeq" id="XP_012941641.1">
    <property type="nucleotide sequence ID" value="XM_013086187.1"/>
</dbReference>
<name>A0ABM1A6A6_APLCA</name>